<dbReference type="Ensembl" id="ENSMFAT00000084567.1">
    <property type="protein sequence ID" value="ENSMFAP00000057207.1"/>
    <property type="gene ID" value="ENSMFAG00000058853.1"/>
</dbReference>
<evidence type="ECO:0000313" key="2">
    <source>
        <dbReference type="Ensembl" id="ENSMFAP00000057207.1"/>
    </source>
</evidence>
<keyword evidence="1" id="KW-1133">Transmembrane helix</keyword>
<reference evidence="2" key="3">
    <citation type="submission" date="2025-09" db="UniProtKB">
        <authorList>
            <consortium name="Ensembl"/>
        </authorList>
    </citation>
    <scope>IDENTIFICATION</scope>
</reference>
<dbReference type="Proteomes" id="UP000233100">
    <property type="component" value="Chromosome 1"/>
</dbReference>
<keyword evidence="1" id="KW-0812">Transmembrane</keyword>
<keyword evidence="1" id="KW-0472">Membrane</keyword>
<sequence>MGSGSQDLEEGRGRCGREDILAGLDGGGYTGWNLALWGYFCHQCWWLILGALSILAAPHQLCQGLGEIRPDPEELARSVRVRDLLCAGHCVGAEKTILYGQLLLFNFSSQNLVTYLFFQLVCLSLLSLSLFFFFFLRWSFALVTQAGVQWCNLCSLQPPPPGFKRFSCLSLLSSWDYRHVPPHPANFLHLQ</sequence>
<evidence type="ECO:0000256" key="1">
    <source>
        <dbReference type="SAM" id="Phobius"/>
    </source>
</evidence>
<feature type="transmembrane region" description="Helical" evidence="1">
    <location>
        <begin position="112"/>
        <end position="136"/>
    </location>
</feature>
<dbReference type="PANTHER" id="PTHR46254:SF3">
    <property type="entry name" value="SECRETED PROTEIN"/>
    <property type="match status" value="1"/>
</dbReference>
<accession>A0A7N9CVK6</accession>
<organism evidence="2 3">
    <name type="scientific">Macaca fascicularis</name>
    <name type="common">Crab-eating macaque</name>
    <name type="synonym">Cynomolgus monkey</name>
    <dbReference type="NCBI Taxonomy" id="9541"/>
    <lineage>
        <taxon>Eukaryota</taxon>
        <taxon>Metazoa</taxon>
        <taxon>Chordata</taxon>
        <taxon>Craniata</taxon>
        <taxon>Vertebrata</taxon>
        <taxon>Euteleostomi</taxon>
        <taxon>Mammalia</taxon>
        <taxon>Eutheria</taxon>
        <taxon>Euarchontoglires</taxon>
        <taxon>Primates</taxon>
        <taxon>Haplorrhini</taxon>
        <taxon>Catarrhini</taxon>
        <taxon>Cercopithecidae</taxon>
        <taxon>Cercopithecinae</taxon>
        <taxon>Macaca</taxon>
    </lineage>
</organism>
<name>A0A7N9CVK6_MACFA</name>
<keyword evidence="3" id="KW-1185">Reference proteome</keyword>
<dbReference type="AlphaFoldDB" id="A0A7N9CVK6"/>
<evidence type="ECO:0000313" key="3">
    <source>
        <dbReference type="Proteomes" id="UP000233100"/>
    </source>
</evidence>
<dbReference type="PANTHER" id="PTHR46254">
    <property type="entry name" value="PROTEIN GVQW1-RELATED"/>
    <property type="match status" value="1"/>
</dbReference>
<protein>
    <submittedName>
        <fullName evidence="2">Uncharacterized protein</fullName>
    </submittedName>
</protein>
<dbReference type="GeneTree" id="ENSGT00940000170471"/>
<reference evidence="2" key="2">
    <citation type="submission" date="2025-08" db="UniProtKB">
        <authorList>
            <consortium name="Ensembl"/>
        </authorList>
    </citation>
    <scope>IDENTIFICATION</scope>
</reference>
<reference evidence="2 3" key="1">
    <citation type="submission" date="2013-03" db="EMBL/GenBank/DDBJ databases">
        <authorList>
            <person name="Warren W."/>
            <person name="Wilson R.K."/>
        </authorList>
    </citation>
    <scope>NUCLEOTIDE SEQUENCE</scope>
</reference>
<proteinExistence type="predicted"/>